<name>A0AAD5QNJ4_PARTN</name>
<dbReference type="Proteomes" id="UP001196413">
    <property type="component" value="Unassembled WGS sequence"/>
</dbReference>
<dbReference type="AlphaFoldDB" id="A0AAD5QNJ4"/>
<organism evidence="1 2">
    <name type="scientific">Parelaphostrongylus tenuis</name>
    <name type="common">Meningeal worm</name>
    <dbReference type="NCBI Taxonomy" id="148309"/>
    <lineage>
        <taxon>Eukaryota</taxon>
        <taxon>Metazoa</taxon>
        <taxon>Ecdysozoa</taxon>
        <taxon>Nematoda</taxon>
        <taxon>Chromadorea</taxon>
        <taxon>Rhabditida</taxon>
        <taxon>Rhabditina</taxon>
        <taxon>Rhabditomorpha</taxon>
        <taxon>Strongyloidea</taxon>
        <taxon>Metastrongylidae</taxon>
        <taxon>Parelaphostrongylus</taxon>
    </lineage>
</organism>
<keyword evidence="2" id="KW-1185">Reference proteome</keyword>
<sequence length="91" mass="10793">MTMDWFDQILYFSAHLQQTVQFIVTDQIVENQNASRTLSGSSERACRAYQHYVFEESYTYGKKAQKVAYVYRNTMYSIDNILKLKMMLNQV</sequence>
<comment type="caution">
    <text evidence="1">The sequence shown here is derived from an EMBL/GenBank/DDBJ whole genome shotgun (WGS) entry which is preliminary data.</text>
</comment>
<gene>
    <name evidence="1" type="ORF">KIN20_013450</name>
</gene>
<reference evidence="1" key="1">
    <citation type="submission" date="2021-06" db="EMBL/GenBank/DDBJ databases">
        <title>Parelaphostrongylus tenuis whole genome reference sequence.</title>
        <authorList>
            <person name="Garwood T.J."/>
            <person name="Larsen P.A."/>
            <person name="Fountain-Jones N.M."/>
            <person name="Garbe J.R."/>
            <person name="Macchietto M.G."/>
            <person name="Kania S.A."/>
            <person name="Gerhold R.W."/>
            <person name="Richards J.E."/>
            <person name="Wolf T.M."/>
        </authorList>
    </citation>
    <scope>NUCLEOTIDE SEQUENCE</scope>
    <source>
        <strain evidence="1">MNPRO001-30</strain>
        <tissue evidence="1">Meninges</tissue>
    </source>
</reference>
<accession>A0AAD5QNJ4</accession>
<dbReference type="EMBL" id="JAHQIW010002638">
    <property type="protein sequence ID" value="KAJ1355884.1"/>
    <property type="molecule type" value="Genomic_DNA"/>
</dbReference>
<protein>
    <submittedName>
        <fullName evidence="1">Uncharacterized protein</fullName>
    </submittedName>
</protein>
<evidence type="ECO:0000313" key="1">
    <source>
        <dbReference type="EMBL" id="KAJ1355884.1"/>
    </source>
</evidence>
<proteinExistence type="predicted"/>
<evidence type="ECO:0000313" key="2">
    <source>
        <dbReference type="Proteomes" id="UP001196413"/>
    </source>
</evidence>